<gene>
    <name evidence="3" type="ORF">EVAR_37170_1</name>
</gene>
<feature type="compositionally biased region" description="Basic residues" evidence="1">
    <location>
        <begin position="99"/>
        <end position="110"/>
    </location>
</feature>
<keyword evidence="2" id="KW-0812">Transmembrane</keyword>
<keyword evidence="2" id="KW-1133">Transmembrane helix</keyword>
<feature type="region of interest" description="Disordered" evidence="1">
    <location>
        <begin position="99"/>
        <end position="126"/>
    </location>
</feature>
<protein>
    <submittedName>
        <fullName evidence="3">Uncharacterized protein</fullName>
    </submittedName>
</protein>
<dbReference type="EMBL" id="BGZK01000572">
    <property type="protein sequence ID" value="GBP51013.1"/>
    <property type="molecule type" value="Genomic_DNA"/>
</dbReference>
<evidence type="ECO:0000256" key="2">
    <source>
        <dbReference type="SAM" id="Phobius"/>
    </source>
</evidence>
<comment type="caution">
    <text evidence="3">The sequence shown here is derived from an EMBL/GenBank/DDBJ whole genome shotgun (WGS) entry which is preliminary data.</text>
</comment>
<dbReference type="AlphaFoldDB" id="A0A4C1WJ26"/>
<accession>A0A4C1WJ26</accession>
<evidence type="ECO:0000313" key="3">
    <source>
        <dbReference type="EMBL" id="GBP51013.1"/>
    </source>
</evidence>
<keyword evidence="2" id="KW-0472">Membrane</keyword>
<dbReference type="Proteomes" id="UP000299102">
    <property type="component" value="Unassembled WGS sequence"/>
</dbReference>
<keyword evidence="4" id="KW-1185">Reference proteome</keyword>
<organism evidence="3 4">
    <name type="scientific">Eumeta variegata</name>
    <name type="common">Bagworm moth</name>
    <name type="synonym">Eumeta japonica</name>
    <dbReference type="NCBI Taxonomy" id="151549"/>
    <lineage>
        <taxon>Eukaryota</taxon>
        <taxon>Metazoa</taxon>
        <taxon>Ecdysozoa</taxon>
        <taxon>Arthropoda</taxon>
        <taxon>Hexapoda</taxon>
        <taxon>Insecta</taxon>
        <taxon>Pterygota</taxon>
        <taxon>Neoptera</taxon>
        <taxon>Endopterygota</taxon>
        <taxon>Lepidoptera</taxon>
        <taxon>Glossata</taxon>
        <taxon>Ditrysia</taxon>
        <taxon>Tineoidea</taxon>
        <taxon>Psychidae</taxon>
        <taxon>Oiketicinae</taxon>
        <taxon>Eumeta</taxon>
    </lineage>
</organism>
<proteinExistence type="predicted"/>
<sequence length="148" mass="16143">MVIAAHEHSQPQKRHQRVAGILGRDWRFVGETVANESDGTDLKSCLRMNCLVLWTAVTLTVPCIVTASVITMLASTPLHKRPMKTFYDDLHRSGERLSRKRLAAHAHAPRPSRDPSRGGTLAVSGAVGRRTVANKNGLKRISTASSAP</sequence>
<reference evidence="3 4" key="1">
    <citation type="journal article" date="2019" name="Commun. Biol.">
        <title>The bagworm genome reveals a unique fibroin gene that provides high tensile strength.</title>
        <authorList>
            <person name="Kono N."/>
            <person name="Nakamura H."/>
            <person name="Ohtoshi R."/>
            <person name="Tomita M."/>
            <person name="Numata K."/>
            <person name="Arakawa K."/>
        </authorList>
    </citation>
    <scope>NUCLEOTIDE SEQUENCE [LARGE SCALE GENOMIC DNA]</scope>
</reference>
<evidence type="ECO:0000313" key="4">
    <source>
        <dbReference type="Proteomes" id="UP000299102"/>
    </source>
</evidence>
<evidence type="ECO:0000256" key="1">
    <source>
        <dbReference type="SAM" id="MobiDB-lite"/>
    </source>
</evidence>
<name>A0A4C1WJ26_EUMVA</name>
<feature type="transmembrane region" description="Helical" evidence="2">
    <location>
        <begin position="51"/>
        <end position="74"/>
    </location>
</feature>